<organism evidence="1">
    <name type="scientific">marine sediment metagenome</name>
    <dbReference type="NCBI Taxonomy" id="412755"/>
    <lineage>
        <taxon>unclassified sequences</taxon>
        <taxon>metagenomes</taxon>
        <taxon>ecological metagenomes</taxon>
    </lineage>
</organism>
<sequence length="316" mass="35376">MLGALPQEDDAGTMVADVVGLRGKQRRDLINARYGLWKSASVAPYITARGVRRIDVPDQWLYEHHLYPLTDIEAVRLAALCARQGGVTESRVLQATDADAPVRPPTRLFQAVTLPFFAAEKLPHPDVEFLLCPFEEAVARVARGDHIAGADDSKDDAARAFYRASRQRVEPLWDPMAGKPDHHGGLPTDHKCYSVYTALALRLTGIQWMVDALLCGMVADVPAPESPSKVNKTTCILSHRLPPWRRPGGVARGTPRTEDERTERLEAVREWMLVMDTHINLTLLMEDEELWTDQAVRAHAKWPLYLPDVVRVFHDG</sequence>
<gene>
    <name evidence="1" type="ORF">S03H2_16175</name>
</gene>
<dbReference type="AlphaFoldDB" id="X1EZH2"/>
<dbReference type="EMBL" id="BARU01008253">
    <property type="protein sequence ID" value="GAH38796.1"/>
    <property type="molecule type" value="Genomic_DNA"/>
</dbReference>
<proteinExistence type="predicted"/>
<comment type="caution">
    <text evidence="1">The sequence shown here is derived from an EMBL/GenBank/DDBJ whole genome shotgun (WGS) entry which is preliminary data.</text>
</comment>
<protein>
    <submittedName>
        <fullName evidence="1">Uncharacterized protein</fullName>
    </submittedName>
</protein>
<evidence type="ECO:0000313" key="1">
    <source>
        <dbReference type="EMBL" id="GAH38796.1"/>
    </source>
</evidence>
<reference evidence="1" key="1">
    <citation type="journal article" date="2014" name="Front. Microbiol.">
        <title>High frequency of phylogenetically diverse reductive dehalogenase-homologous genes in deep subseafloor sedimentary metagenomes.</title>
        <authorList>
            <person name="Kawai M."/>
            <person name="Futagami T."/>
            <person name="Toyoda A."/>
            <person name="Takaki Y."/>
            <person name="Nishi S."/>
            <person name="Hori S."/>
            <person name="Arai W."/>
            <person name="Tsubouchi T."/>
            <person name="Morono Y."/>
            <person name="Uchiyama I."/>
            <person name="Ito T."/>
            <person name="Fujiyama A."/>
            <person name="Inagaki F."/>
            <person name="Takami H."/>
        </authorList>
    </citation>
    <scope>NUCLEOTIDE SEQUENCE</scope>
    <source>
        <strain evidence="1">Expedition CK06-06</strain>
    </source>
</reference>
<feature type="non-terminal residue" evidence="1">
    <location>
        <position position="316"/>
    </location>
</feature>
<accession>X1EZH2</accession>
<name>X1EZH2_9ZZZZ</name>